<evidence type="ECO:0000313" key="2">
    <source>
        <dbReference type="Proteomes" id="UP000008980"/>
    </source>
</evidence>
<protein>
    <submittedName>
        <fullName evidence="1">ATG8/AUT7/APG8/PAZ2, putative</fullName>
    </submittedName>
</protein>
<dbReference type="VEuPathDB" id="TriTrypDB:LdBPK_190850.1"/>
<dbReference type="EMBL" id="FR799606">
    <property type="protein sequence ID" value="CBZ33555.1"/>
    <property type="molecule type" value="Genomic_DNA"/>
</dbReference>
<dbReference type="AlphaFoldDB" id="E9BE79"/>
<reference evidence="1 2" key="1">
    <citation type="journal article" date="2011" name="Genome Res.">
        <title>Whole genome sequencing of multiple Leishmania donovani clinical isolates provides insights into population structure and mechanisms of drug resistance.</title>
        <authorList>
            <person name="Downing T."/>
            <person name="Imamura H."/>
            <person name="Decuypere S."/>
            <person name="Clark T.G."/>
            <person name="Coombs G.H."/>
            <person name="Cotton J.A."/>
            <person name="Hilley J.D."/>
            <person name="de Doncker S."/>
            <person name="Maes I."/>
            <person name="Mottram J.C."/>
            <person name="Quail M.A."/>
            <person name="Rijal S."/>
            <person name="Sanders M."/>
            <person name="Schonian G."/>
            <person name="Stark O."/>
            <person name="Sundar S."/>
            <person name="Vanaerschot M."/>
            <person name="Hertz-Fowler C."/>
            <person name="Dujardin J.C."/>
            <person name="Berriman M."/>
        </authorList>
    </citation>
    <scope>NUCLEOTIDE SEQUENCE [LARGE SCALE GENOMIC DNA]</scope>
    <source>
        <strain evidence="1 2">BPK282A1</strain>
    </source>
</reference>
<evidence type="ECO:0000313" key="1">
    <source>
        <dbReference type="EMBL" id="CBZ33555.1"/>
    </source>
</evidence>
<dbReference type="RefSeq" id="XP_003860262.1">
    <property type="nucleotide sequence ID" value="XM_003860214.1"/>
</dbReference>
<dbReference type="GeneID" id="13386074"/>
<organism evidence="1 2">
    <name type="scientific">Leishmania donovani</name>
    <dbReference type="NCBI Taxonomy" id="5661"/>
    <lineage>
        <taxon>Eukaryota</taxon>
        <taxon>Discoba</taxon>
        <taxon>Euglenozoa</taxon>
        <taxon>Kinetoplastea</taxon>
        <taxon>Metakinetoplastina</taxon>
        <taxon>Trypanosomatida</taxon>
        <taxon>Trypanosomatidae</taxon>
        <taxon>Leishmaniinae</taxon>
        <taxon>Leishmania</taxon>
    </lineage>
</organism>
<dbReference type="Proteomes" id="UP000008980">
    <property type="component" value="Chromosome 19"/>
</dbReference>
<reference evidence="2" key="2">
    <citation type="submission" date="2011-02" db="EMBL/GenBank/DDBJ databases">
        <title>Whole genome sequencing of Leishmania donovani clinical lines reveals dynamic variation related to drug resistance.</title>
        <authorList>
            <person name="Downing T."/>
            <person name="Imamura H."/>
            <person name="Sanders M."/>
            <person name="Decuypere S."/>
            <person name="Hertz-Fowler C."/>
            <person name="Clark T.G."/>
            <person name="Rijal S."/>
            <person name="Sundar S."/>
            <person name="Quail M.A."/>
            <person name="De Doncker S."/>
            <person name="Maes I."/>
            <person name="Vanaerschot M."/>
            <person name="Stark O."/>
            <person name="Schonian G."/>
            <person name="Dujardin J.C."/>
            <person name="Berriman M."/>
        </authorList>
    </citation>
    <scope>NUCLEOTIDE SEQUENCE [LARGE SCALE GENOMIC DNA]</scope>
    <source>
        <strain evidence="2">BPK282A1</strain>
    </source>
</reference>
<name>E9BE79_LEIDO</name>
<accession>E9BE79</accession>
<gene>
    <name evidence="1" type="ORF">LDBPK_190850</name>
</gene>
<sequence length="89" mass="9887">MRAVLVRSARARRISFMLSSPHVVAPFSHFSLPRPRVFVPPSRSLSADALDLPFVSDAPPVASVQPTTHILRIPGILLPWMARVCFSFH</sequence>
<dbReference type="KEGG" id="ldo:LDBPK_190850"/>
<proteinExistence type="predicted"/>